<sequence>MPEFLKKRFGGRRLRIYLSALALVLYVLTKISMELYAGAIFMQQLMGWNIYLCIVLILVVTALYTITGGLTAVMYTDTLQTVILMIGATVLMIIGLIEVDGMAGLMDRYMTAAANSTIENRTFYSCGLPRNDSFHIFRDIETGDIPWTGSVLGITIIGMWVWCTDQIMVQRCLSAKDFTHAKAGSLFAAFLKITPFFLWIIPGMISRILYPDEVACASPEDCKAVCSNPAGCSNIAYPLLVIRLLPEGLRGLMLAALMAALMSSLTSIFNSASSMFTMDIWRRFRNKASENELMIVGRVAAGTCVGCSILWLPILESTQGGQLWMYLQVITSCIAPPWTVLFVLAIFWKRTTEQGAFWGLMAGLVVGMIRLVLEIYFTVPFCGSGDVDTRPLILSKVHFSHFAIIIAGVCGIVTVLVSLLTKARPNEKLRRVTWWTRHDSAEPDISDSEDDDDENEAMTKGNKGTELPSKIPPVSFNQEAHHQQSPLNGNGTDTVIIAKKSYQDILKNWLCGTQKNRKPKLSAEERAIIRQKMTSLSENPRKKKILNGLALILMLFTAFMFGVYI</sequence>
<dbReference type="InterPro" id="IPR018212">
    <property type="entry name" value="Na/solute_symporter_CS"/>
</dbReference>
<feature type="transmembrane region" description="Helical" evidence="8">
    <location>
        <begin position="293"/>
        <end position="314"/>
    </location>
</feature>
<comment type="caution">
    <text evidence="9">The sequence shown here is derived from an EMBL/GenBank/DDBJ whole genome shotgun (WGS) entry which is preliminary data.</text>
</comment>
<evidence type="ECO:0000256" key="2">
    <source>
        <dbReference type="ARBA" id="ARBA00006434"/>
    </source>
</evidence>
<feature type="transmembrane region" description="Helical" evidence="8">
    <location>
        <begin position="355"/>
        <end position="379"/>
    </location>
</feature>
<dbReference type="Gene3D" id="1.20.1730.10">
    <property type="entry name" value="Sodium/glucose cotransporter"/>
    <property type="match status" value="1"/>
</dbReference>
<feature type="transmembrane region" description="Helical" evidence="8">
    <location>
        <begin position="145"/>
        <end position="163"/>
    </location>
</feature>
<keyword evidence="5 8" id="KW-0472">Membrane</keyword>
<feature type="transmembrane region" description="Helical" evidence="8">
    <location>
        <begin position="326"/>
        <end position="348"/>
    </location>
</feature>
<feature type="compositionally biased region" description="Acidic residues" evidence="7">
    <location>
        <begin position="442"/>
        <end position="456"/>
    </location>
</feature>
<dbReference type="PROSITE" id="PS00456">
    <property type="entry name" value="NA_SOLUT_SYMP_1"/>
    <property type="match status" value="1"/>
</dbReference>
<protein>
    <submittedName>
        <fullName evidence="9">Uncharacterized protein</fullName>
    </submittedName>
</protein>
<dbReference type="PANTHER" id="PTHR11819:SF195">
    <property type="entry name" value="SODIUM_GLUCOSE COTRANSPORTER 4"/>
    <property type="match status" value="1"/>
</dbReference>
<dbReference type="InterPro" id="IPR001734">
    <property type="entry name" value="Na/solute_symporter"/>
</dbReference>
<keyword evidence="4 8" id="KW-1133">Transmembrane helix</keyword>
<dbReference type="PANTHER" id="PTHR11819">
    <property type="entry name" value="SOLUTE CARRIER FAMILY 5"/>
    <property type="match status" value="1"/>
</dbReference>
<evidence type="ECO:0000256" key="6">
    <source>
        <dbReference type="RuleBase" id="RU362091"/>
    </source>
</evidence>
<dbReference type="EMBL" id="JAZGQO010000011">
    <property type="protein sequence ID" value="KAK6172755.1"/>
    <property type="molecule type" value="Genomic_DNA"/>
</dbReference>
<dbReference type="PROSITE" id="PS50283">
    <property type="entry name" value="NA_SOLUT_SYMP_3"/>
    <property type="match status" value="1"/>
</dbReference>
<dbReference type="PROSITE" id="PS00457">
    <property type="entry name" value="NA_SOLUT_SYMP_2"/>
    <property type="match status" value="1"/>
</dbReference>
<reference evidence="9 10" key="1">
    <citation type="submission" date="2024-01" db="EMBL/GenBank/DDBJ databases">
        <title>The genome of the rayed Mediterranean limpet Patella caerulea (Linnaeus, 1758).</title>
        <authorList>
            <person name="Anh-Thu Weber A."/>
            <person name="Halstead-Nussloch G."/>
        </authorList>
    </citation>
    <scope>NUCLEOTIDE SEQUENCE [LARGE SCALE GENOMIC DNA]</scope>
    <source>
        <strain evidence="9">AATW-2023a</strain>
        <tissue evidence="9">Whole specimen</tissue>
    </source>
</reference>
<feature type="transmembrane region" description="Helical" evidence="8">
    <location>
        <begin position="252"/>
        <end position="272"/>
    </location>
</feature>
<feature type="transmembrane region" description="Helical" evidence="8">
    <location>
        <begin position="78"/>
        <end position="97"/>
    </location>
</feature>
<feature type="region of interest" description="Disordered" evidence="7">
    <location>
        <begin position="441"/>
        <end position="473"/>
    </location>
</feature>
<feature type="transmembrane region" description="Helical" evidence="8">
    <location>
        <begin position="399"/>
        <end position="421"/>
    </location>
</feature>
<comment type="subcellular location">
    <subcellularLocation>
        <location evidence="1">Membrane</location>
        <topology evidence="1">Multi-pass membrane protein</topology>
    </subcellularLocation>
</comment>
<accession>A0AAN8PNF5</accession>
<evidence type="ECO:0000256" key="7">
    <source>
        <dbReference type="SAM" id="MobiDB-lite"/>
    </source>
</evidence>
<dbReference type="GO" id="GO:0005412">
    <property type="term" value="F:D-glucose:sodium symporter activity"/>
    <property type="evidence" value="ECO:0007669"/>
    <property type="project" value="TreeGrafter"/>
</dbReference>
<dbReference type="Pfam" id="PF00474">
    <property type="entry name" value="SSF"/>
    <property type="match status" value="1"/>
</dbReference>
<gene>
    <name evidence="9" type="ORF">SNE40_016351</name>
</gene>
<dbReference type="InterPro" id="IPR038377">
    <property type="entry name" value="Na/Glc_symporter_sf"/>
</dbReference>
<dbReference type="NCBIfam" id="TIGR00813">
    <property type="entry name" value="sss"/>
    <property type="match status" value="1"/>
</dbReference>
<keyword evidence="10" id="KW-1185">Reference proteome</keyword>
<comment type="similarity">
    <text evidence="2 6">Belongs to the sodium:solute symporter (SSF) (TC 2.A.21) family.</text>
</comment>
<feature type="transmembrane region" description="Helical" evidence="8">
    <location>
        <begin position="183"/>
        <end position="201"/>
    </location>
</feature>
<organism evidence="9 10">
    <name type="scientific">Patella caerulea</name>
    <name type="common">Rayed Mediterranean limpet</name>
    <dbReference type="NCBI Taxonomy" id="87958"/>
    <lineage>
        <taxon>Eukaryota</taxon>
        <taxon>Metazoa</taxon>
        <taxon>Spiralia</taxon>
        <taxon>Lophotrochozoa</taxon>
        <taxon>Mollusca</taxon>
        <taxon>Gastropoda</taxon>
        <taxon>Patellogastropoda</taxon>
        <taxon>Patelloidea</taxon>
        <taxon>Patellidae</taxon>
        <taxon>Patella</taxon>
    </lineage>
</organism>
<dbReference type="GO" id="GO:0005886">
    <property type="term" value="C:plasma membrane"/>
    <property type="evidence" value="ECO:0007669"/>
    <property type="project" value="TreeGrafter"/>
</dbReference>
<evidence type="ECO:0000256" key="4">
    <source>
        <dbReference type="ARBA" id="ARBA00022989"/>
    </source>
</evidence>
<feature type="transmembrane region" description="Helical" evidence="8">
    <location>
        <begin position="48"/>
        <end position="66"/>
    </location>
</feature>
<dbReference type="Proteomes" id="UP001347796">
    <property type="component" value="Unassembled WGS sequence"/>
</dbReference>
<evidence type="ECO:0000256" key="5">
    <source>
        <dbReference type="ARBA" id="ARBA00023136"/>
    </source>
</evidence>
<feature type="transmembrane region" description="Helical" evidence="8">
    <location>
        <begin position="545"/>
        <end position="564"/>
    </location>
</feature>
<dbReference type="AlphaFoldDB" id="A0AAN8PNF5"/>
<keyword evidence="3 8" id="KW-0812">Transmembrane</keyword>
<proteinExistence type="inferred from homology"/>
<feature type="transmembrane region" description="Helical" evidence="8">
    <location>
        <begin position="16"/>
        <end position="42"/>
    </location>
</feature>
<evidence type="ECO:0000313" key="10">
    <source>
        <dbReference type="Proteomes" id="UP001347796"/>
    </source>
</evidence>
<evidence type="ECO:0000313" key="9">
    <source>
        <dbReference type="EMBL" id="KAK6172755.1"/>
    </source>
</evidence>
<evidence type="ECO:0000256" key="3">
    <source>
        <dbReference type="ARBA" id="ARBA00022692"/>
    </source>
</evidence>
<evidence type="ECO:0000256" key="8">
    <source>
        <dbReference type="SAM" id="Phobius"/>
    </source>
</evidence>
<name>A0AAN8PNF5_PATCE</name>
<evidence type="ECO:0000256" key="1">
    <source>
        <dbReference type="ARBA" id="ARBA00004141"/>
    </source>
</evidence>